<accession>A0ABS0TGF1</accession>
<dbReference type="PANTHER" id="PTHR34322">
    <property type="entry name" value="TRANSPOSASE, Y1_TNP DOMAIN-CONTAINING"/>
    <property type="match status" value="1"/>
</dbReference>
<dbReference type="SUPFAM" id="SSF143422">
    <property type="entry name" value="Transposase IS200-like"/>
    <property type="match status" value="1"/>
</dbReference>
<name>A0ABS0TGF1_9FLAO</name>
<organism evidence="2 3">
    <name type="scientific">Salegentibacter maritimus</name>
    <dbReference type="NCBI Taxonomy" id="2794347"/>
    <lineage>
        <taxon>Bacteria</taxon>
        <taxon>Pseudomonadati</taxon>
        <taxon>Bacteroidota</taxon>
        <taxon>Flavobacteriia</taxon>
        <taxon>Flavobacteriales</taxon>
        <taxon>Flavobacteriaceae</taxon>
        <taxon>Salegentibacter</taxon>
    </lineage>
</organism>
<dbReference type="InterPro" id="IPR036515">
    <property type="entry name" value="Transposase_17_sf"/>
</dbReference>
<evidence type="ECO:0000313" key="2">
    <source>
        <dbReference type="EMBL" id="MBI6120092.1"/>
    </source>
</evidence>
<evidence type="ECO:0000259" key="1">
    <source>
        <dbReference type="SMART" id="SM01321"/>
    </source>
</evidence>
<evidence type="ECO:0000313" key="3">
    <source>
        <dbReference type="Proteomes" id="UP000635665"/>
    </source>
</evidence>
<dbReference type="EMBL" id="JAEHNY010000006">
    <property type="protein sequence ID" value="MBI6120092.1"/>
    <property type="molecule type" value="Genomic_DNA"/>
</dbReference>
<comment type="caution">
    <text evidence="2">The sequence shown here is derived from an EMBL/GenBank/DDBJ whole genome shotgun (WGS) entry which is preliminary data.</text>
</comment>
<dbReference type="SMART" id="SM01321">
    <property type="entry name" value="Y1_Tnp"/>
    <property type="match status" value="1"/>
</dbReference>
<feature type="domain" description="Transposase IS200-like" evidence="1">
    <location>
        <begin position="9"/>
        <end position="140"/>
    </location>
</feature>
<dbReference type="RefSeq" id="WP_198638543.1">
    <property type="nucleotide sequence ID" value="NZ_JAEHNY010000006.1"/>
</dbReference>
<sequence length="198" mass="23655">MQDKKAILNPESSYHIYNRANGSEQLFVSNENYRYFLKKYDTYINPIADTFCYCLMPNHFHFLLRIKTEEELSSTFPKFETLEKLSLLLSKQFSNFFSSYTQAFNKQQSRKGSLFMKNFKRKLITNEGYFRKVMHYIHYNPVKAGLATSPKDWKYSSYRTIISNRETKLQREEAISYFNDLNNFKYCHKIPPEITGIN</sequence>
<keyword evidence="3" id="KW-1185">Reference proteome</keyword>
<dbReference type="InterPro" id="IPR002686">
    <property type="entry name" value="Transposase_17"/>
</dbReference>
<dbReference type="PANTHER" id="PTHR34322:SF2">
    <property type="entry name" value="TRANSPOSASE IS200-LIKE DOMAIN-CONTAINING PROTEIN"/>
    <property type="match status" value="1"/>
</dbReference>
<reference evidence="2 3" key="1">
    <citation type="submission" date="2020-12" db="EMBL/GenBank/DDBJ databases">
        <title>Salegentibacter orientalis sp. nov., isolated from costal sediment.</title>
        <authorList>
            <person name="Lian F.-B."/>
        </authorList>
    </citation>
    <scope>NUCLEOTIDE SEQUENCE [LARGE SCALE GENOMIC DNA]</scope>
    <source>
        <strain evidence="2 3">F60176</strain>
    </source>
</reference>
<protein>
    <recommendedName>
        <fullName evidence="1">Transposase IS200-like domain-containing protein</fullName>
    </recommendedName>
</protein>
<gene>
    <name evidence="2" type="ORF">I6U50_08660</name>
</gene>
<dbReference type="Proteomes" id="UP000635665">
    <property type="component" value="Unassembled WGS sequence"/>
</dbReference>
<dbReference type="Gene3D" id="3.30.70.1290">
    <property type="entry name" value="Transposase IS200-like"/>
    <property type="match status" value="1"/>
</dbReference>
<proteinExistence type="predicted"/>